<dbReference type="InterPro" id="IPR029151">
    <property type="entry name" value="Sensor-like_sf"/>
</dbReference>
<gene>
    <name evidence="8" type="ORF">FXN63_26630</name>
</gene>
<comment type="similarity">
    <text evidence="3">Belongs to the methyl-accepting chemotaxis (MCP) protein family.</text>
</comment>
<dbReference type="PANTHER" id="PTHR32089">
    <property type="entry name" value="METHYL-ACCEPTING CHEMOTAXIS PROTEIN MCPB"/>
    <property type="match status" value="1"/>
</dbReference>
<dbReference type="InterPro" id="IPR003660">
    <property type="entry name" value="HAMP_dom"/>
</dbReference>
<dbReference type="PANTHER" id="PTHR32089:SF112">
    <property type="entry name" value="LYSOZYME-LIKE PROTEIN-RELATED"/>
    <property type="match status" value="1"/>
</dbReference>
<protein>
    <submittedName>
        <fullName evidence="8">Methyl-accepting chemotaxis protein</fullName>
    </submittedName>
</protein>
<dbReference type="SMART" id="SM00283">
    <property type="entry name" value="MA"/>
    <property type="match status" value="1"/>
</dbReference>
<reference evidence="8 9" key="1">
    <citation type="submission" date="2019-08" db="EMBL/GenBank/DDBJ databases">
        <title>Amphibian skin-associated Pigmentiphaga: genome sequence and occurrence across geography and hosts.</title>
        <authorList>
            <person name="Bletz M.C."/>
            <person name="Bunk B."/>
            <person name="Sproeer C."/>
            <person name="Biwer P."/>
            <person name="Reiter S."/>
            <person name="Rabemananjara F.C.E."/>
            <person name="Schulz S."/>
            <person name="Overmann J."/>
            <person name="Vences M."/>
        </authorList>
    </citation>
    <scope>NUCLEOTIDE SEQUENCE [LARGE SCALE GENOMIC DNA]</scope>
    <source>
        <strain evidence="8 9">Mada1488</strain>
    </source>
</reference>
<dbReference type="OrthoDB" id="9806477at2"/>
<proteinExistence type="inferred from homology"/>
<feature type="domain" description="Methyl-accepting transducer" evidence="6">
    <location>
        <begin position="386"/>
        <end position="622"/>
    </location>
</feature>
<evidence type="ECO:0000259" key="6">
    <source>
        <dbReference type="PROSITE" id="PS50111"/>
    </source>
</evidence>
<organism evidence="8 9">
    <name type="scientific">Pigmentiphaga aceris</name>
    <dbReference type="NCBI Taxonomy" id="1940612"/>
    <lineage>
        <taxon>Bacteria</taxon>
        <taxon>Pseudomonadati</taxon>
        <taxon>Pseudomonadota</taxon>
        <taxon>Betaproteobacteria</taxon>
        <taxon>Burkholderiales</taxon>
        <taxon>Alcaligenaceae</taxon>
        <taxon>Pigmentiphaga</taxon>
    </lineage>
</organism>
<keyword evidence="5" id="KW-0472">Membrane</keyword>
<dbReference type="Pfam" id="PF00015">
    <property type="entry name" value="MCPsignal"/>
    <property type="match status" value="1"/>
</dbReference>
<dbReference type="GO" id="GO:0016020">
    <property type="term" value="C:membrane"/>
    <property type="evidence" value="ECO:0007669"/>
    <property type="project" value="UniProtKB-SubCell"/>
</dbReference>
<dbReference type="InterPro" id="IPR033462">
    <property type="entry name" value="Cache_3-Cache_2"/>
</dbReference>
<keyword evidence="5" id="KW-0812">Transmembrane</keyword>
<dbReference type="Proteomes" id="UP000325161">
    <property type="component" value="Chromosome"/>
</dbReference>
<dbReference type="FunFam" id="1.10.287.950:FF:000001">
    <property type="entry name" value="Methyl-accepting chemotaxis sensory transducer"/>
    <property type="match status" value="1"/>
</dbReference>
<dbReference type="Pfam" id="PF17201">
    <property type="entry name" value="Cache_3-Cache_2"/>
    <property type="match status" value="1"/>
</dbReference>
<dbReference type="KEGG" id="pacr:FXN63_26630"/>
<dbReference type="RefSeq" id="WP_148818740.1">
    <property type="nucleotide sequence ID" value="NZ_CP043046.1"/>
</dbReference>
<dbReference type="GO" id="GO:0006935">
    <property type="term" value="P:chemotaxis"/>
    <property type="evidence" value="ECO:0007669"/>
    <property type="project" value="UniProtKB-ARBA"/>
</dbReference>
<name>A0A5C0B5S6_9BURK</name>
<dbReference type="SUPFAM" id="SSF58104">
    <property type="entry name" value="Methyl-accepting chemotaxis protein (MCP) signaling domain"/>
    <property type="match status" value="1"/>
</dbReference>
<keyword evidence="9" id="KW-1185">Reference proteome</keyword>
<evidence type="ECO:0000256" key="2">
    <source>
        <dbReference type="ARBA" id="ARBA00023224"/>
    </source>
</evidence>
<evidence type="ECO:0000259" key="7">
    <source>
        <dbReference type="PROSITE" id="PS50885"/>
    </source>
</evidence>
<dbReference type="GO" id="GO:0007165">
    <property type="term" value="P:signal transduction"/>
    <property type="evidence" value="ECO:0007669"/>
    <property type="project" value="UniProtKB-KW"/>
</dbReference>
<dbReference type="PROSITE" id="PS50111">
    <property type="entry name" value="CHEMOTAXIS_TRANSDUC_2"/>
    <property type="match status" value="1"/>
</dbReference>
<dbReference type="SUPFAM" id="SSF103190">
    <property type="entry name" value="Sensory domain-like"/>
    <property type="match status" value="1"/>
</dbReference>
<evidence type="ECO:0000256" key="1">
    <source>
        <dbReference type="ARBA" id="ARBA00004370"/>
    </source>
</evidence>
<evidence type="ECO:0000313" key="8">
    <source>
        <dbReference type="EMBL" id="QEI09023.1"/>
    </source>
</evidence>
<evidence type="ECO:0000313" key="9">
    <source>
        <dbReference type="Proteomes" id="UP000325161"/>
    </source>
</evidence>
<feature type="transmembrane region" description="Helical" evidence="5">
    <location>
        <begin position="12"/>
        <end position="32"/>
    </location>
</feature>
<dbReference type="PROSITE" id="PS50885">
    <property type="entry name" value="HAMP"/>
    <property type="match status" value="1"/>
</dbReference>
<keyword evidence="5" id="KW-1133">Transmembrane helix</keyword>
<dbReference type="CDD" id="cd06225">
    <property type="entry name" value="HAMP"/>
    <property type="match status" value="1"/>
</dbReference>
<keyword evidence="2 4" id="KW-0807">Transducer</keyword>
<evidence type="ECO:0000256" key="3">
    <source>
        <dbReference type="ARBA" id="ARBA00029447"/>
    </source>
</evidence>
<accession>A0A5C0B5S6</accession>
<dbReference type="PROSITE" id="PS51257">
    <property type="entry name" value="PROKAR_LIPOPROTEIN"/>
    <property type="match status" value="1"/>
</dbReference>
<dbReference type="AlphaFoldDB" id="A0A5C0B5S6"/>
<sequence length="657" mass="70399">MLQKRFGIAGQLASSLTLVLVIVISGSCLFALRSLSQANLETNHQHLASEGRLLADQLQSFHGSLRISTQRLANLFEDRFVEGLTRDVTQRIPVADVDAPQLVLGAALRLNNNFSEVDEFSRLTAGTATVFVRDGDELRRITTSVRKQDGERAIGTTLDRKHPAYAKLLAGEPYVGSAVLFGRNYMTQYTPVRDVDGVVIAVLYVGFDYTDEQKKLFDTLASFRIGNTGSLALLDKENRWLIPPAGTTKPEAAVAALPPGASNARVTWNDGVQDFQSVAVPLADGSWRVFATLPQAEIDELTWSVGTQLALGSLLALALAIGACVALLRHKLKPLDSMVKQAHALGEGQLSVRMTVRSRDEIGALADSFNHMAEALETTVGRVRASAREVTSRSNALSALSSATLTRAAHQSDQVDGMAAAVEEFSTSAQEIAHSMQHTEELTQQNAEHTLAGGKSMRDASGALAQLADSLRQTVDVVNDLGSRSQQIGGIIGVISGIAEQTNLLALNAAIEAARAGEQGRGFAVVADEVRQLAGRTSQATQEIASMIRAVQDETRTAITTIDAGNRLMQQGLDLNGDVARTLEQIETQSQAAVQQFSSVSHATREQSSTATLLAQNVQSIAIDNAAQRDGAQELANTAQELKRLADALSEEVNRFS</sequence>
<evidence type="ECO:0000256" key="4">
    <source>
        <dbReference type="PROSITE-ProRule" id="PRU00284"/>
    </source>
</evidence>
<dbReference type="Gene3D" id="1.10.287.950">
    <property type="entry name" value="Methyl-accepting chemotaxis protein"/>
    <property type="match status" value="1"/>
</dbReference>
<dbReference type="Pfam" id="PF00672">
    <property type="entry name" value="HAMP"/>
    <property type="match status" value="1"/>
</dbReference>
<dbReference type="EMBL" id="CP043046">
    <property type="protein sequence ID" value="QEI09023.1"/>
    <property type="molecule type" value="Genomic_DNA"/>
</dbReference>
<comment type="subcellular location">
    <subcellularLocation>
        <location evidence="1">Membrane</location>
    </subcellularLocation>
</comment>
<feature type="domain" description="HAMP" evidence="7">
    <location>
        <begin position="329"/>
        <end position="381"/>
    </location>
</feature>
<evidence type="ECO:0000256" key="5">
    <source>
        <dbReference type="SAM" id="Phobius"/>
    </source>
</evidence>
<dbReference type="InterPro" id="IPR004089">
    <property type="entry name" value="MCPsignal_dom"/>
</dbReference>
<dbReference type="SMART" id="SM00304">
    <property type="entry name" value="HAMP"/>
    <property type="match status" value="1"/>
</dbReference>
<dbReference type="CDD" id="cd11386">
    <property type="entry name" value="MCP_signal"/>
    <property type="match status" value="1"/>
</dbReference>